<reference evidence="4 5" key="1">
    <citation type="journal article" date="2016" name="Nat. Commun.">
        <title>Thousands of microbial genomes shed light on interconnected biogeochemical processes in an aquifer system.</title>
        <authorList>
            <person name="Anantharaman K."/>
            <person name="Brown C.T."/>
            <person name="Hug L.A."/>
            <person name="Sharon I."/>
            <person name="Castelle C.J."/>
            <person name="Probst A.J."/>
            <person name="Thomas B.C."/>
            <person name="Singh A."/>
            <person name="Wilkins M.J."/>
            <person name="Karaoz U."/>
            <person name="Brodie E.L."/>
            <person name="Williams K.H."/>
            <person name="Hubbard S.S."/>
            <person name="Banfield J.F."/>
        </authorList>
    </citation>
    <scope>NUCLEOTIDE SEQUENCE [LARGE SCALE GENOMIC DNA]</scope>
</reference>
<proteinExistence type="predicted"/>
<dbReference type="PROSITE" id="PS51462">
    <property type="entry name" value="NUDIX"/>
    <property type="match status" value="1"/>
</dbReference>
<comment type="caution">
    <text evidence="4">The sequence shown here is derived from an EMBL/GenBank/DDBJ whole genome shotgun (WGS) entry which is preliminary data.</text>
</comment>
<evidence type="ECO:0000313" key="5">
    <source>
        <dbReference type="Proteomes" id="UP000178659"/>
    </source>
</evidence>
<dbReference type="Pfam" id="PF00293">
    <property type="entry name" value="NUDIX"/>
    <property type="match status" value="1"/>
</dbReference>
<accession>A0A1G1VEY0</accession>
<keyword evidence="2" id="KW-0378">Hydrolase</keyword>
<dbReference type="InterPro" id="IPR020084">
    <property type="entry name" value="NUDIX_hydrolase_CS"/>
</dbReference>
<dbReference type="AlphaFoldDB" id="A0A1G1VEY0"/>
<dbReference type="SUPFAM" id="SSF55811">
    <property type="entry name" value="Nudix"/>
    <property type="match status" value="1"/>
</dbReference>
<sequence length="150" mass="17875">MELKIKPRVRLVIIKDSKILLTYTKDGDFYFYIGGKMEFGETLEETCIREVHEECGEEINFKFEKVLYIRDYIDLSKDEHSIEFYMLGEIDKTDGIEEKIDEEYPDFHKQVWVELNNLPSNLYPKSLSKKLKKDFEQNFPEQGQYLGPID</sequence>
<evidence type="ECO:0000313" key="4">
    <source>
        <dbReference type="EMBL" id="OGY13990.1"/>
    </source>
</evidence>
<dbReference type="PANTHER" id="PTHR43046">
    <property type="entry name" value="GDP-MANNOSE MANNOSYL HYDROLASE"/>
    <property type="match status" value="1"/>
</dbReference>
<dbReference type="InterPro" id="IPR000086">
    <property type="entry name" value="NUDIX_hydrolase_dom"/>
</dbReference>
<dbReference type="Proteomes" id="UP000178659">
    <property type="component" value="Unassembled WGS sequence"/>
</dbReference>
<evidence type="ECO:0000259" key="3">
    <source>
        <dbReference type="PROSITE" id="PS51462"/>
    </source>
</evidence>
<dbReference type="GO" id="GO:0016787">
    <property type="term" value="F:hydrolase activity"/>
    <property type="evidence" value="ECO:0007669"/>
    <property type="project" value="UniProtKB-KW"/>
</dbReference>
<dbReference type="PROSITE" id="PS00893">
    <property type="entry name" value="NUDIX_BOX"/>
    <property type="match status" value="1"/>
</dbReference>
<dbReference type="Gene3D" id="3.90.79.10">
    <property type="entry name" value="Nucleoside Triphosphate Pyrophosphohydrolase"/>
    <property type="match status" value="1"/>
</dbReference>
<comment type="cofactor">
    <cofactor evidence="1">
        <name>Mg(2+)</name>
        <dbReference type="ChEBI" id="CHEBI:18420"/>
    </cofactor>
</comment>
<dbReference type="EMBL" id="MHCC01000005">
    <property type="protein sequence ID" value="OGY13990.1"/>
    <property type="molecule type" value="Genomic_DNA"/>
</dbReference>
<feature type="domain" description="Nudix hydrolase" evidence="3">
    <location>
        <begin position="4"/>
        <end position="136"/>
    </location>
</feature>
<organism evidence="4 5">
    <name type="scientific">Candidatus Blackburnbacteria bacterium RIFCSPLOWO2_01_FULL_40_20</name>
    <dbReference type="NCBI Taxonomy" id="1797519"/>
    <lineage>
        <taxon>Bacteria</taxon>
        <taxon>Candidatus Blackburniibacteriota</taxon>
    </lineage>
</organism>
<dbReference type="PANTHER" id="PTHR43046:SF14">
    <property type="entry name" value="MUTT_NUDIX FAMILY PROTEIN"/>
    <property type="match status" value="1"/>
</dbReference>
<dbReference type="InterPro" id="IPR015797">
    <property type="entry name" value="NUDIX_hydrolase-like_dom_sf"/>
</dbReference>
<gene>
    <name evidence="4" type="ORF">A3A77_02810</name>
</gene>
<evidence type="ECO:0000256" key="2">
    <source>
        <dbReference type="ARBA" id="ARBA00022801"/>
    </source>
</evidence>
<protein>
    <recommendedName>
        <fullName evidence="3">Nudix hydrolase domain-containing protein</fullName>
    </recommendedName>
</protein>
<evidence type="ECO:0000256" key="1">
    <source>
        <dbReference type="ARBA" id="ARBA00001946"/>
    </source>
</evidence>
<name>A0A1G1VEY0_9BACT</name>